<dbReference type="CDD" id="cd06170">
    <property type="entry name" value="LuxR_C_like"/>
    <property type="match status" value="1"/>
</dbReference>
<evidence type="ECO:0000256" key="3">
    <source>
        <dbReference type="PROSITE-ProRule" id="PRU00169"/>
    </source>
</evidence>
<dbReference type="SUPFAM" id="SSF52172">
    <property type="entry name" value="CheY-like"/>
    <property type="match status" value="1"/>
</dbReference>
<proteinExistence type="predicted"/>
<evidence type="ECO:0000313" key="8">
    <source>
        <dbReference type="Proteomes" id="UP000640489"/>
    </source>
</evidence>
<dbReference type="InterPro" id="IPR001789">
    <property type="entry name" value="Sig_transdc_resp-reg_receiver"/>
</dbReference>
<dbReference type="AlphaFoldDB" id="A0A930VJH9"/>
<dbReference type="EMBL" id="JADKPN010000020">
    <property type="protein sequence ID" value="MBF4765890.1"/>
    <property type="molecule type" value="Genomic_DNA"/>
</dbReference>
<dbReference type="Gene3D" id="3.40.50.2300">
    <property type="match status" value="1"/>
</dbReference>
<dbReference type="CDD" id="cd17535">
    <property type="entry name" value="REC_NarL-like"/>
    <property type="match status" value="1"/>
</dbReference>
<feature type="domain" description="Response regulatory" evidence="6">
    <location>
        <begin position="177"/>
        <end position="293"/>
    </location>
</feature>
<feature type="compositionally biased region" description="Low complexity" evidence="4">
    <location>
        <begin position="55"/>
        <end position="69"/>
    </location>
</feature>
<accession>A0A930VJH9</accession>
<protein>
    <submittedName>
        <fullName evidence="7">Response regulator transcription factor</fullName>
    </submittedName>
</protein>
<evidence type="ECO:0000256" key="4">
    <source>
        <dbReference type="SAM" id="MobiDB-lite"/>
    </source>
</evidence>
<dbReference type="InterPro" id="IPR058245">
    <property type="entry name" value="NreC/VraR/RcsB-like_REC"/>
</dbReference>
<reference evidence="7" key="1">
    <citation type="submission" date="2020-11" db="EMBL/GenBank/DDBJ databases">
        <title>Nocardioides sp. nov., isolated from Soil of Cynanchum wilfordii Hemsley rhizosphere.</title>
        <authorList>
            <person name="Lee J.-S."/>
            <person name="Suh M.K."/>
            <person name="Kim J.-S."/>
        </authorList>
    </citation>
    <scope>NUCLEOTIDE SEQUENCE</scope>
    <source>
        <strain evidence="7">KCTC 19275</strain>
    </source>
</reference>
<feature type="modified residue" description="4-aspartylphosphate" evidence="3">
    <location>
        <position position="228"/>
    </location>
</feature>
<evidence type="ECO:0000313" key="7">
    <source>
        <dbReference type="EMBL" id="MBF4765890.1"/>
    </source>
</evidence>
<organism evidence="7 8">
    <name type="scientific">Nocardioides islandensis</name>
    <dbReference type="NCBI Taxonomy" id="433663"/>
    <lineage>
        <taxon>Bacteria</taxon>
        <taxon>Bacillati</taxon>
        <taxon>Actinomycetota</taxon>
        <taxon>Actinomycetes</taxon>
        <taxon>Propionibacteriales</taxon>
        <taxon>Nocardioidaceae</taxon>
        <taxon>Nocardioides</taxon>
    </lineage>
</organism>
<dbReference type="Pfam" id="PF00196">
    <property type="entry name" value="GerE"/>
    <property type="match status" value="1"/>
</dbReference>
<name>A0A930VJH9_9ACTN</name>
<dbReference type="GO" id="GO:0000160">
    <property type="term" value="P:phosphorelay signal transduction system"/>
    <property type="evidence" value="ECO:0007669"/>
    <property type="project" value="InterPro"/>
</dbReference>
<keyword evidence="8" id="KW-1185">Reference proteome</keyword>
<dbReference type="InterPro" id="IPR039420">
    <property type="entry name" value="WalR-like"/>
</dbReference>
<feature type="domain" description="HTH luxR-type" evidence="5">
    <location>
        <begin position="318"/>
        <end position="383"/>
    </location>
</feature>
<keyword evidence="1 3" id="KW-0597">Phosphoprotein</keyword>
<gene>
    <name evidence="7" type="ORF">ISU07_22375</name>
</gene>
<comment type="caution">
    <text evidence="7">The sequence shown here is derived from an EMBL/GenBank/DDBJ whole genome shotgun (WGS) entry which is preliminary data.</text>
</comment>
<dbReference type="PROSITE" id="PS50110">
    <property type="entry name" value="RESPONSE_REGULATORY"/>
    <property type="match status" value="1"/>
</dbReference>
<keyword evidence="2" id="KW-0238">DNA-binding</keyword>
<dbReference type="GO" id="GO:0006355">
    <property type="term" value="P:regulation of DNA-templated transcription"/>
    <property type="evidence" value="ECO:0007669"/>
    <property type="project" value="InterPro"/>
</dbReference>
<dbReference type="PROSITE" id="PS50043">
    <property type="entry name" value="HTH_LUXR_2"/>
    <property type="match status" value="1"/>
</dbReference>
<evidence type="ECO:0000256" key="2">
    <source>
        <dbReference type="ARBA" id="ARBA00023125"/>
    </source>
</evidence>
<evidence type="ECO:0000256" key="1">
    <source>
        <dbReference type="ARBA" id="ARBA00022553"/>
    </source>
</evidence>
<dbReference type="Proteomes" id="UP000640489">
    <property type="component" value="Unassembled WGS sequence"/>
</dbReference>
<dbReference type="InterPro" id="IPR000792">
    <property type="entry name" value="Tscrpt_reg_LuxR_C"/>
</dbReference>
<dbReference type="PRINTS" id="PR00038">
    <property type="entry name" value="HTHLUXR"/>
</dbReference>
<dbReference type="Pfam" id="PF00072">
    <property type="entry name" value="Response_reg"/>
    <property type="match status" value="1"/>
</dbReference>
<dbReference type="PANTHER" id="PTHR43214">
    <property type="entry name" value="TWO-COMPONENT RESPONSE REGULATOR"/>
    <property type="match status" value="1"/>
</dbReference>
<dbReference type="SMART" id="SM00421">
    <property type="entry name" value="HTH_LUXR"/>
    <property type="match status" value="1"/>
</dbReference>
<evidence type="ECO:0000259" key="5">
    <source>
        <dbReference type="PROSITE" id="PS50043"/>
    </source>
</evidence>
<dbReference type="InterPro" id="IPR011006">
    <property type="entry name" value="CheY-like_superfamily"/>
</dbReference>
<dbReference type="SUPFAM" id="SSF46894">
    <property type="entry name" value="C-terminal effector domain of the bipartite response regulators"/>
    <property type="match status" value="1"/>
</dbReference>
<feature type="compositionally biased region" description="Basic residues" evidence="4">
    <location>
        <begin position="22"/>
        <end position="47"/>
    </location>
</feature>
<evidence type="ECO:0000259" key="6">
    <source>
        <dbReference type="PROSITE" id="PS50110"/>
    </source>
</evidence>
<feature type="compositionally biased region" description="Basic and acidic residues" evidence="4">
    <location>
        <begin position="1"/>
        <end position="14"/>
    </location>
</feature>
<feature type="region of interest" description="Disordered" evidence="4">
    <location>
        <begin position="1"/>
        <end position="121"/>
    </location>
</feature>
<dbReference type="SMART" id="SM00448">
    <property type="entry name" value="REC"/>
    <property type="match status" value="1"/>
</dbReference>
<sequence>MEPRRGRLTDRVAGEADGPSCRHAHGDHRGPSHRRRAGFPGARRARAGRGGADPGGPDHAPRGRCPVAGHGRRRRAPRAVAGSEPGRVPHPHRGVDERRPALLGQLRPGPPRCGAGGAAVRGRRRRRVPWALATGGGDRRHARAGRRAGRCLRGRTGATRWHGALLRPPGVRVSAVRVLVADDHPVVRSGLVGVLSSLDGFDVVAVAADGAEAVREAVLHRPHVALMDLHMPGTDGFTAIRELARVAPDVRVCVLTMYDDDDSLFAALRAGAHGYLLKGAEQDEIARAVRAIAAGEAIFGPRIATRVLSQLHGSPVTAEAPFPELTAREREILDLLAASNTIAAIAHRLGLSPKTVSNNVTNILTKLQVGDRAQAAILARDAGLGRDRPRPTDER</sequence>
<dbReference type="InterPro" id="IPR016032">
    <property type="entry name" value="Sig_transdc_resp-reg_C-effctor"/>
</dbReference>
<dbReference type="GO" id="GO:0003677">
    <property type="term" value="F:DNA binding"/>
    <property type="evidence" value="ECO:0007669"/>
    <property type="project" value="UniProtKB-KW"/>
</dbReference>